<keyword evidence="1" id="KW-0645">Protease</keyword>
<reference evidence="1" key="2">
    <citation type="journal article" date="2014" name="ISME J.">
        <title>Microbial stratification in low pH oxic and suboxic macroscopic growths along an acid mine drainage.</title>
        <authorList>
            <person name="Mendez-Garcia C."/>
            <person name="Mesa V."/>
            <person name="Sprenger R.R."/>
            <person name="Richter M."/>
            <person name="Diez M.S."/>
            <person name="Solano J."/>
            <person name="Bargiela R."/>
            <person name="Golyshina O.V."/>
            <person name="Manteca A."/>
            <person name="Ramos J.L."/>
            <person name="Gallego J.R."/>
            <person name="Llorente I."/>
            <person name="Martins Dos Santos V.A."/>
            <person name="Jensen O.N."/>
            <person name="Pelaez A.I."/>
            <person name="Sanchez J."/>
            <person name="Ferrer M."/>
        </authorList>
    </citation>
    <scope>NUCLEOTIDE SEQUENCE</scope>
</reference>
<keyword evidence="1" id="KW-0378">Hydrolase</keyword>
<dbReference type="SUPFAM" id="SSF51556">
    <property type="entry name" value="Metallo-dependent hydrolases"/>
    <property type="match status" value="1"/>
</dbReference>
<dbReference type="PANTHER" id="PTHR10443:SF12">
    <property type="entry name" value="DIPEPTIDASE"/>
    <property type="match status" value="1"/>
</dbReference>
<dbReference type="AlphaFoldDB" id="T0YUE2"/>
<dbReference type="PANTHER" id="PTHR10443">
    <property type="entry name" value="MICROSOMAL DIPEPTIDASE"/>
    <property type="match status" value="1"/>
</dbReference>
<feature type="non-terminal residue" evidence="1">
    <location>
        <position position="150"/>
    </location>
</feature>
<sequence>MLTKRDLTPGPGTVGGLLAIEGMHCLGDSVELIEILHHLGVRSGMLTWNDRNALADGAMSQEAKGGLSAAGKRFVQRMQELHWLIDCSHLGDSAFWSLLEATEGPVIASHSNARAVRDHVRNLTDEQIRALAERGGMLGMNFASAFIVDG</sequence>
<dbReference type="Gene3D" id="3.20.20.140">
    <property type="entry name" value="Metal-dependent hydrolases"/>
    <property type="match status" value="1"/>
</dbReference>
<dbReference type="InterPro" id="IPR032466">
    <property type="entry name" value="Metal_Hydrolase"/>
</dbReference>
<evidence type="ECO:0000313" key="1">
    <source>
        <dbReference type="EMBL" id="EQD36603.1"/>
    </source>
</evidence>
<dbReference type="InterPro" id="IPR008257">
    <property type="entry name" value="Pept_M19"/>
</dbReference>
<dbReference type="GO" id="GO:0006508">
    <property type="term" value="P:proteolysis"/>
    <property type="evidence" value="ECO:0007669"/>
    <property type="project" value="InterPro"/>
</dbReference>
<comment type="caution">
    <text evidence="1">The sequence shown here is derived from an EMBL/GenBank/DDBJ whole genome shotgun (WGS) entry which is preliminary data.</text>
</comment>
<name>T0YUE2_9ZZZZ</name>
<dbReference type="EC" id="3.4.13.19" evidence="1"/>
<gene>
    <name evidence="1" type="ORF">B1A_17838</name>
</gene>
<keyword evidence="1" id="KW-0224">Dipeptidase</keyword>
<proteinExistence type="predicted"/>
<dbReference type="GO" id="GO:0070573">
    <property type="term" value="F:metallodipeptidase activity"/>
    <property type="evidence" value="ECO:0007669"/>
    <property type="project" value="InterPro"/>
</dbReference>
<organism evidence="1">
    <name type="scientific">mine drainage metagenome</name>
    <dbReference type="NCBI Taxonomy" id="410659"/>
    <lineage>
        <taxon>unclassified sequences</taxon>
        <taxon>metagenomes</taxon>
        <taxon>ecological metagenomes</taxon>
    </lineage>
</organism>
<dbReference type="EMBL" id="AUZX01013132">
    <property type="protein sequence ID" value="EQD36603.1"/>
    <property type="molecule type" value="Genomic_DNA"/>
</dbReference>
<dbReference type="Pfam" id="PF01244">
    <property type="entry name" value="Peptidase_M19"/>
    <property type="match status" value="1"/>
</dbReference>
<reference evidence="1" key="1">
    <citation type="submission" date="2013-08" db="EMBL/GenBank/DDBJ databases">
        <authorList>
            <person name="Mendez C."/>
            <person name="Richter M."/>
            <person name="Ferrer M."/>
            <person name="Sanchez J."/>
        </authorList>
    </citation>
    <scope>NUCLEOTIDE SEQUENCE</scope>
</reference>
<accession>T0YUE2</accession>
<protein>
    <submittedName>
        <fullName evidence="1">Peptidase M19, renal dipeptidase</fullName>
        <ecNumber evidence="1">3.4.13.19</ecNumber>
    </submittedName>
</protein>
<dbReference type="PROSITE" id="PS51365">
    <property type="entry name" value="RENAL_DIPEPTIDASE_2"/>
    <property type="match status" value="1"/>
</dbReference>